<proteinExistence type="predicted"/>
<evidence type="ECO:0000313" key="1">
    <source>
        <dbReference type="EMBL" id="TGY79517.1"/>
    </source>
</evidence>
<name>A0AC61RII1_9BACT</name>
<reference evidence="1" key="1">
    <citation type="submission" date="2019-04" db="EMBL/GenBank/DDBJ databases">
        <title>Microbes associate with the intestines of laboratory mice.</title>
        <authorList>
            <person name="Navarre W."/>
            <person name="Wong E."/>
            <person name="Huang K."/>
            <person name="Tropini C."/>
            <person name="Ng K."/>
            <person name="Yu B."/>
        </authorList>
    </citation>
    <scope>NUCLEOTIDE SEQUENCE</scope>
    <source>
        <strain evidence="1">NM04_E33</strain>
    </source>
</reference>
<evidence type="ECO:0000313" key="2">
    <source>
        <dbReference type="Proteomes" id="UP000306319"/>
    </source>
</evidence>
<dbReference type="Proteomes" id="UP000306319">
    <property type="component" value="Unassembled WGS sequence"/>
</dbReference>
<dbReference type="EMBL" id="SRYB01000006">
    <property type="protein sequence ID" value="TGY79517.1"/>
    <property type="molecule type" value="Genomic_DNA"/>
</dbReference>
<protein>
    <submittedName>
        <fullName evidence="1">Uncharacterized protein</fullName>
    </submittedName>
</protein>
<gene>
    <name evidence="1" type="ORF">E5331_05760</name>
</gene>
<organism evidence="1 2">
    <name type="scientific">Lepagella muris</name>
    <dbReference type="NCBI Taxonomy" id="3032870"/>
    <lineage>
        <taxon>Bacteria</taxon>
        <taxon>Pseudomonadati</taxon>
        <taxon>Bacteroidota</taxon>
        <taxon>Bacteroidia</taxon>
        <taxon>Bacteroidales</taxon>
        <taxon>Muribaculaceae</taxon>
        <taxon>Lepagella</taxon>
    </lineage>
</organism>
<sequence length="71" mass="7974">MKSGNSFWWTVFSVIMLVATIYFAIMFISSPVSMAIAGWLYLGVSLITFGVFRISISYRIKQLNKATDGLI</sequence>
<comment type="caution">
    <text evidence="1">The sequence shown here is derived from an EMBL/GenBank/DDBJ whole genome shotgun (WGS) entry which is preliminary data.</text>
</comment>
<keyword evidence="2" id="KW-1185">Reference proteome</keyword>
<accession>A0AC61RII1</accession>